<dbReference type="InterPro" id="IPR036651">
    <property type="entry name" value="Gln_synt_N_sf"/>
</dbReference>
<dbReference type="PANTHER" id="PTHR43785:SF12">
    <property type="entry name" value="TYPE-1 GLUTAMINE SYNTHETASE 2"/>
    <property type="match status" value="1"/>
</dbReference>
<dbReference type="PROSITE" id="PS51987">
    <property type="entry name" value="GS_CATALYTIC"/>
    <property type="match status" value="1"/>
</dbReference>
<keyword evidence="2" id="KW-0436">Ligase</keyword>
<dbReference type="SUPFAM" id="SSF54368">
    <property type="entry name" value="Glutamine synthetase, N-terminal domain"/>
    <property type="match status" value="1"/>
</dbReference>
<dbReference type="PANTHER" id="PTHR43785">
    <property type="entry name" value="GAMMA-GLUTAMYLPUTRESCINE SYNTHETASE"/>
    <property type="match status" value="1"/>
</dbReference>
<dbReference type="SMART" id="SM01230">
    <property type="entry name" value="Gln-synt_C"/>
    <property type="match status" value="1"/>
</dbReference>
<comment type="similarity">
    <text evidence="1 5 6">Belongs to the glutamine synthetase family.</text>
</comment>
<organism evidence="9 10">
    <name type="scientific">Candidatus Lachnoclostridium stercorigallinarum</name>
    <dbReference type="NCBI Taxonomy" id="2838634"/>
    <lineage>
        <taxon>Bacteria</taxon>
        <taxon>Bacillati</taxon>
        <taxon>Bacillota</taxon>
        <taxon>Clostridia</taxon>
        <taxon>Lachnospirales</taxon>
        <taxon>Lachnospiraceae</taxon>
    </lineage>
</organism>
<dbReference type="Gene3D" id="3.10.20.70">
    <property type="entry name" value="Glutamine synthetase, N-terminal domain"/>
    <property type="match status" value="1"/>
</dbReference>
<evidence type="ECO:0000256" key="6">
    <source>
        <dbReference type="RuleBase" id="RU000384"/>
    </source>
</evidence>
<dbReference type="EMBL" id="DXBC01000073">
    <property type="protein sequence ID" value="HIZ79103.1"/>
    <property type="molecule type" value="Genomic_DNA"/>
</dbReference>
<keyword evidence="3" id="KW-0547">Nucleotide-binding</keyword>
<dbReference type="InterPro" id="IPR014746">
    <property type="entry name" value="Gln_synth/guanido_kin_cat_dom"/>
</dbReference>
<evidence type="ECO:0000313" key="10">
    <source>
        <dbReference type="Proteomes" id="UP000824101"/>
    </source>
</evidence>
<accession>A0A9D2K640</accession>
<sequence length="427" mass="47938">MNRETINTMLKQMEEEGVETVRLQFTDITGTLKSIAVTPAKFAMLKEEPFFVDGTFLAGRDGEDGVELMLKPDPSTFSILPWKSQPGNVARLLCSLYKEDGTPFEEDSREVLKQAERRAAAQGFELSVRPECEFFLFHSDDDGRPTVVTHERAGYLDAHPVDLGENARREMVRTLEEMGVEVEASRHEISPGQHGIDLKRMGLVEAADGIVTFRSTVRSVAKRHGLHATFMPKPLGDAEGSGVHLHFTLCRDGKNVFAGEEKGGFSREAVWFVSGLLEHMKAMTAVSNPLVNSYKRLVSGTKAPTELCWSSRRENCLLRIPPVRGARTRVEFRGADGSANPYLLLALCLEAGLDGIANRMEIPEGTVLGRLPENLGTALSYFQEDEFVNKTLGEPLCRRYAACRQEEWLSYERQVTPWELREYLYRY</sequence>
<dbReference type="GO" id="GO:0005524">
    <property type="term" value="F:ATP binding"/>
    <property type="evidence" value="ECO:0007669"/>
    <property type="project" value="UniProtKB-KW"/>
</dbReference>
<dbReference type="Gene3D" id="3.30.590.10">
    <property type="entry name" value="Glutamine synthetase/guanido kinase, catalytic domain"/>
    <property type="match status" value="1"/>
</dbReference>
<evidence type="ECO:0000256" key="4">
    <source>
        <dbReference type="ARBA" id="ARBA00022840"/>
    </source>
</evidence>
<feature type="domain" description="GS beta-grasp" evidence="7">
    <location>
        <begin position="16"/>
        <end position="101"/>
    </location>
</feature>
<evidence type="ECO:0000259" key="7">
    <source>
        <dbReference type="PROSITE" id="PS51986"/>
    </source>
</evidence>
<evidence type="ECO:0000256" key="2">
    <source>
        <dbReference type="ARBA" id="ARBA00022598"/>
    </source>
</evidence>
<dbReference type="GO" id="GO:0004356">
    <property type="term" value="F:glutamine synthetase activity"/>
    <property type="evidence" value="ECO:0007669"/>
    <property type="project" value="InterPro"/>
</dbReference>
<dbReference type="InterPro" id="IPR008146">
    <property type="entry name" value="Gln_synth_cat_dom"/>
</dbReference>
<dbReference type="GO" id="GO:0006542">
    <property type="term" value="P:glutamine biosynthetic process"/>
    <property type="evidence" value="ECO:0007669"/>
    <property type="project" value="InterPro"/>
</dbReference>
<keyword evidence="4" id="KW-0067">ATP-binding</keyword>
<dbReference type="Proteomes" id="UP000824101">
    <property type="component" value="Unassembled WGS sequence"/>
</dbReference>
<name>A0A9D2K640_9FIRM</name>
<protein>
    <submittedName>
        <fullName evidence="9">Glutamine synthetase family protein</fullName>
    </submittedName>
</protein>
<evidence type="ECO:0000256" key="1">
    <source>
        <dbReference type="ARBA" id="ARBA00009897"/>
    </source>
</evidence>
<evidence type="ECO:0000313" key="9">
    <source>
        <dbReference type="EMBL" id="HIZ79103.1"/>
    </source>
</evidence>
<evidence type="ECO:0000259" key="8">
    <source>
        <dbReference type="PROSITE" id="PS51987"/>
    </source>
</evidence>
<proteinExistence type="inferred from homology"/>
<gene>
    <name evidence="9" type="ORF">IAA17_04885</name>
</gene>
<feature type="domain" description="GS catalytic" evidence="8">
    <location>
        <begin position="108"/>
        <end position="427"/>
    </location>
</feature>
<reference evidence="9" key="2">
    <citation type="submission" date="2021-04" db="EMBL/GenBank/DDBJ databases">
        <authorList>
            <person name="Gilroy R."/>
        </authorList>
    </citation>
    <scope>NUCLEOTIDE SEQUENCE</scope>
    <source>
        <strain evidence="9">ChiBcec1-1093</strain>
    </source>
</reference>
<evidence type="ECO:0000256" key="5">
    <source>
        <dbReference type="PROSITE-ProRule" id="PRU01330"/>
    </source>
</evidence>
<comment type="caution">
    <text evidence="9">The sequence shown here is derived from an EMBL/GenBank/DDBJ whole genome shotgun (WGS) entry which is preliminary data.</text>
</comment>
<dbReference type="SUPFAM" id="SSF55931">
    <property type="entry name" value="Glutamine synthetase/guanido kinase"/>
    <property type="match status" value="1"/>
</dbReference>
<dbReference type="AlphaFoldDB" id="A0A9D2K640"/>
<reference evidence="9" key="1">
    <citation type="journal article" date="2021" name="PeerJ">
        <title>Extensive microbial diversity within the chicken gut microbiome revealed by metagenomics and culture.</title>
        <authorList>
            <person name="Gilroy R."/>
            <person name="Ravi A."/>
            <person name="Getino M."/>
            <person name="Pursley I."/>
            <person name="Horton D.L."/>
            <person name="Alikhan N.F."/>
            <person name="Baker D."/>
            <person name="Gharbi K."/>
            <person name="Hall N."/>
            <person name="Watson M."/>
            <person name="Adriaenssens E.M."/>
            <person name="Foster-Nyarko E."/>
            <person name="Jarju S."/>
            <person name="Secka A."/>
            <person name="Antonio M."/>
            <person name="Oren A."/>
            <person name="Chaudhuri R.R."/>
            <person name="La Ragione R."/>
            <person name="Hildebrand F."/>
            <person name="Pallen M.J."/>
        </authorList>
    </citation>
    <scope>NUCLEOTIDE SEQUENCE</scope>
    <source>
        <strain evidence="9">ChiBcec1-1093</strain>
    </source>
</reference>
<evidence type="ECO:0000256" key="3">
    <source>
        <dbReference type="ARBA" id="ARBA00022741"/>
    </source>
</evidence>
<dbReference type="Pfam" id="PF03951">
    <property type="entry name" value="Gln-synt_N"/>
    <property type="match status" value="1"/>
</dbReference>
<dbReference type="Pfam" id="PF00120">
    <property type="entry name" value="Gln-synt_C"/>
    <property type="match status" value="1"/>
</dbReference>
<dbReference type="PROSITE" id="PS51986">
    <property type="entry name" value="GS_BETA_GRASP"/>
    <property type="match status" value="1"/>
</dbReference>
<dbReference type="InterPro" id="IPR008147">
    <property type="entry name" value="Gln_synt_N"/>
</dbReference>